<feature type="compositionally biased region" description="Low complexity" evidence="2">
    <location>
        <begin position="282"/>
        <end position="297"/>
    </location>
</feature>
<gene>
    <name evidence="3" type="ORF">GNQ20_21315</name>
</gene>
<sequence>MLLRTISVETAEQTELNAALLCGFAIPASDRNFIAYSLNEQVDENDSRVYIASLFKTDDGFRLGRLDTDEACEAAIQVFRQLVREATTGNRRTSDLAYHLIDLQDAAIAPSRREEHRSLVLEREWVMKLVTFEPPHGYGPALDGEEPCVEVSPLDQEALFEDAAPDVLAADDADEATDGPAEPIDEPGAAEDETVTEAGCVEPEPRPEAETTAPEGGAPNEFPAKAEQSAKIADAEAIGAFVDNASHLREELADLAQMLHPALHAADAPGSANLPSPDAAEESSMPPSLSPLATSAPAPEPVSARVPSLSLRLQVPPARLAGAEGGANAREAPTQTATAIRQPEDEAHVDTDTALNIGNDTEHLLQDVQGTLADLAGMAQQLSQQKQEALKQQESLESLESQLHEKERQLQEKEKQLRQWHKRLQDDRQALERETEQSNRLLAERSAALQQLAESVEARERSSARRAEVLQIEQERLEELRSQQNLRQAELEKREASVQQRNLELGERFKTLESAREKLAQIVKGFNETVQFNTALHAISHTGLKRQEESAAELE</sequence>
<protein>
    <submittedName>
        <fullName evidence="3">Uncharacterized protein</fullName>
    </submittedName>
</protein>
<feature type="coiled-coil region" evidence="1">
    <location>
        <begin position="372"/>
        <end position="494"/>
    </location>
</feature>
<evidence type="ECO:0000313" key="3">
    <source>
        <dbReference type="EMBL" id="MUI60352.1"/>
    </source>
</evidence>
<feature type="region of interest" description="Disordered" evidence="2">
    <location>
        <begin position="172"/>
        <end position="229"/>
    </location>
</feature>
<evidence type="ECO:0000256" key="1">
    <source>
        <dbReference type="SAM" id="Coils"/>
    </source>
</evidence>
<comment type="caution">
    <text evidence="3">The sequence shown here is derived from an EMBL/GenBank/DDBJ whole genome shotgun (WGS) entry which is preliminary data.</text>
</comment>
<feature type="region of interest" description="Disordered" evidence="2">
    <location>
        <begin position="266"/>
        <end position="305"/>
    </location>
</feature>
<feature type="region of interest" description="Disordered" evidence="2">
    <location>
        <begin position="321"/>
        <end position="347"/>
    </location>
</feature>
<feature type="compositionally biased region" description="Acidic residues" evidence="2">
    <location>
        <begin position="172"/>
        <end position="195"/>
    </location>
</feature>
<dbReference type="AlphaFoldDB" id="A0A6A9K5P4"/>
<organism evidence="3">
    <name type="scientific">Pseudomonas aeruginosa</name>
    <dbReference type="NCBI Taxonomy" id="287"/>
    <lineage>
        <taxon>Bacteria</taxon>
        <taxon>Pseudomonadati</taxon>
        <taxon>Pseudomonadota</taxon>
        <taxon>Gammaproteobacteria</taxon>
        <taxon>Pseudomonadales</taxon>
        <taxon>Pseudomonadaceae</taxon>
        <taxon>Pseudomonas</taxon>
    </lineage>
</organism>
<name>A0A6A9K5P4_PSEAI</name>
<dbReference type="EMBL" id="WOAJ01000009">
    <property type="protein sequence ID" value="MUI60352.1"/>
    <property type="molecule type" value="Genomic_DNA"/>
</dbReference>
<reference evidence="3" key="1">
    <citation type="submission" date="2019-11" db="EMBL/GenBank/DDBJ databases">
        <title>Genomes of ocular Pseudomonas aeruginosa isolates.</title>
        <authorList>
            <person name="Khan M."/>
            <person name="Rice S.A."/>
            <person name="Willcox M.D.P."/>
            <person name="Stapleton F."/>
        </authorList>
    </citation>
    <scope>NUCLEOTIDE SEQUENCE</scope>
    <source>
        <strain evidence="3">PA206</strain>
    </source>
</reference>
<dbReference type="RefSeq" id="WP_155681760.1">
    <property type="nucleotide sequence ID" value="NZ_WOAJ01000009.1"/>
</dbReference>
<feature type="compositionally biased region" description="Low complexity" evidence="2">
    <location>
        <begin position="321"/>
        <end position="332"/>
    </location>
</feature>
<proteinExistence type="predicted"/>
<accession>A0A6A9K5P4</accession>
<evidence type="ECO:0000256" key="2">
    <source>
        <dbReference type="SAM" id="MobiDB-lite"/>
    </source>
</evidence>
<keyword evidence="1" id="KW-0175">Coiled coil</keyword>